<comment type="function">
    <text evidence="12">Cell wall formation. Adds enolpyruvyl to UDP-N-acetylglucosamine.</text>
</comment>
<dbReference type="GO" id="GO:0008360">
    <property type="term" value="P:regulation of cell shape"/>
    <property type="evidence" value="ECO:0007669"/>
    <property type="project" value="UniProtKB-KW"/>
</dbReference>
<evidence type="ECO:0000313" key="15">
    <source>
        <dbReference type="Proteomes" id="UP000001349"/>
    </source>
</evidence>
<feature type="binding site" evidence="12">
    <location>
        <begin position="22"/>
        <end position="23"/>
    </location>
    <ligand>
        <name>phosphoenolpyruvate</name>
        <dbReference type="ChEBI" id="CHEBI:58702"/>
    </ligand>
</feature>
<dbReference type="HOGENOM" id="CLU_027387_0_0_9"/>
<keyword evidence="8 12" id="KW-0131">Cell cycle</keyword>
<dbReference type="Pfam" id="PF00275">
    <property type="entry name" value="EPSP_synthase"/>
    <property type="match status" value="1"/>
</dbReference>
<feature type="modified residue" description="2-(S-cysteinyl)pyruvic acid O-phosphothioketal" evidence="12">
    <location>
        <position position="117"/>
    </location>
</feature>
<evidence type="ECO:0000256" key="4">
    <source>
        <dbReference type="ARBA" id="ARBA00022618"/>
    </source>
</evidence>
<evidence type="ECO:0000256" key="3">
    <source>
        <dbReference type="ARBA" id="ARBA00022490"/>
    </source>
</evidence>
<feature type="domain" description="Enolpyruvate transferase" evidence="13">
    <location>
        <begin position="7"/>
        <end position="407"/>
    </location>
</feature>
<dbReference type="EMBL" id="CP001348">
    <property type="protein sequence ID" value="ACL77677.1"/>
    <property type="molecule type" value="Genomic_DNA"/>
</dbReference>
<evidence type="ECO:0000256" key="11">
    <source>
        <dbReference type="ARBA" id="ARBA00047527"/>
    </source>
</evidence>
<feature type="binding site" evidence="12">
    <location>
        <position position="328"/>
    </location>
    <ligand>
        <name>UDP-N-acetyl-alpha-D-glucosamine</name>
        <dbReference type="ChEBI" id="CHEBI:57705"/>
    </ligand>
</feature>
<dbReference type="GO" id="GO:0051301">
    <property type="term" value="P:cell division"/>
    <property type="evidence" value="ECO:0007669"/>
    <property type="project" value="UniProtKB-KW"/>
</dbReference>
<dbReference type="InterPro" id="IPR013792">
    <property type="entry name" value="RNA3'P_cycl/enolpyr_Trfase_a/b"/>
</dbReference>
<dbReference type="GO" id="GO:0008760">
    <property type="term" value="F:UDP-N-acetylglucosamine 1-carboxyvinyltransferase activity"/>
    <property type="evidence" value="ECO:0007669"/>
    <property type="project" value="UniProtKB-UniRule"/>
</dbReference>
<accession>B8I1P2</accession>
<keyword evidence="9 12" id="KW-0961">Cell wall biogenesis/degradation</keyword>
<dbReference type="NCBIfam" id="NF009470">
    <property type="entry name" value="PRK12830.1"/>
    <property type="match status" value="1"/>
</dbReference>
<keyword evidence="5 12" id="KW-0808">Transferase</keyword>
<dbReference type="PANTHER" id="PTHR43783:SF2">
    <property type="entry name" value="UDP-N-ACETYLGLUCOSAMINE 1-CARBOXYVINYLTRANSFERASE 2"/>
    <property type="match status" value="1"/>
</dbReference>
<comment type="caution">
    <text evidence="12">Lacks conserved residue(s) required for the propagation of feature annotation.</text>
</comment>
<evidence type="ECO:0000256" key="2">
    <source>
        <dbReference type="ARBA" id="ARBA00004752"/>
    </source>
</evidence>
<keyword evidence="7 12" id="KW-0573">Peptidoglycan synthesis</keyword>
<comment type="pathway">
    <text evidence="2 12">Cell wall biogenesis; peptidoglycan biosynthesis.</text>
</comment>
<dbReference type="STRING" id="394503.Ccel_3389"/>
<reference evidence="14 15" key="1">
    <citation type="submission" date="2009-01" db="EMBL/GenBank/DDBJ databases">
        <title>Complete sequence of Clostridium cellulolyticum H10.</title>
        <authorList>
            <consortium name="US DOE Joint Genome Institute"/>
            <person name="Lucas S."/>
            <person name="Copeland A."/>
            <person name="Lapidus A."/>
            <person name="Glavina del Rio T."/>
            <person name="Dalin E."/>
            <person name="Tice H."/>
            <person name="Bruce D."/>
            <person name="Goodwin L."/>
            <person name="Pitluck S."/>
            <person name="Chertkov O."/>
            <person name="Saunders E."/>
            <person name="Brettin T."/>
            <person name="Detter J.C."/>
            <person name="Han C."/>
            <person name="Larimer F."/>
            <person name="Land M."/>
            <person name="Hauser L."/>
            <person name="Kyrpides N."/>
            <person name="Ivanova N."/>
            <person name="Zhou J."/>
            <person name="Richardson P."/>
        </authorList>
    </citation>
    <scope>NUCLEOTIDE SEQUENCE [LARGE SCALE GENOMIC DNA]</scope>
    <source>
        <strain evidence="15">ATCC 35319 / DSM 5812 / JCM 6584 / H10</strain>
    </source>
</reference>
<evidence type="ECO:0000256" key="6">
    <source>
        <dbReference type="ARBA" id="ARBA00022960"/>
    </source>
</evidence>
<dbReference type="Proteomes" id="UP000001349">
    <property type="component" value="Chromosome"/>
</dbReference>
<keyword evidence="12" id="KW-0670">Pyruvate</keyword>
<dbReference type="GO" id="GO:0019277">
    <property type="term" value="P:UDP-N-acetylgalactosamine biosynthetic process"/>
    <property type="evidence" value="ECO:0007669"/>
    <property type="project" value="InterPro"/>
</dbReference>
<comment type="similarity">
    <text evidence="10 12">Belongs to the EPSP synthase family. MurA subfamily.</text>
</comment>
<evidence type="ECO:0000256" key="7">
    <source>
        <dbReference type="ARBA" id="ARBA00022984"/>
    </source>
</evidence>
<keyword evidence="4 12" id="KW-0132">Cell division</keyword>
<dbReference type="GO" id="GO:0005737">
    <property type="term" value="C:cytoplasm"/>
    <property type="evidence" value="ECO:0007669"/>
    <property type="project" value="UniProtKB-SubCell"/>
</dbReference>
<comment type="subcellular location">
    <subcellularLocation>
        <location evidence="1 12">Cytoplasm</location>
    </subcellularLocation>
</comment>
<feature type="binding site" evidence="12">
    <location>
        <begin position="122"/>
        <end position="126"/>
    </location>
    <ligand>
        <name>UDP-N-acetyl-alpha-D-glucosamine</name>
        <dbReference type="ChEBI" id="CHEBI:57705"/>
    </ligand>
</feature>
<dbReference type="CDD" id="cd01555">
    <property type="entry name" value="UdpNAET"/>
    <property type="match status" value="1"/>
</dbReference>
<dbReference type="eggNOG" id="COG0766">
    <property type="taxonomic scope" value="Bacteria"/>
</dbReference>
<dbReference type="UniPathway" id="UPA00219"/>
<dbReference type="HAMAP" id="MF_00111">
    <property type="entry name" value="MurA"/>
    <property type="match status" value="1"/>
</dbReference>
<feature type="binding site" evidence="12">
    <location>
        <position position="306"/>
    </location>
    <ligand>
        <name>UDP-N-acetyl-alpha-D-glucosamine</name>
        <dbReference type="ChEBI" id="CHEBI:57705"/>
    </ligand>
</feature>
<dbReference type="InterPro" id="IPR050068">
    <property type="entry name" value="MurA_subfamily"/>
</dbReference>
<dbReference type="RefSeq" id="WP_015926729.1">
    <property type="nucleotide sequence ID" value="NC_011898.1"/>
</dbReference>
<dbReference type="NCBIfam" id="TIGR01072">
    <property type="entry name" value="murA"/>
    <property type="match status" value="1"/>
</dbReference>
<proteinExistence type="inferred from homology"/>
<keyword evidence="3 12" id="KW-0963">Cytoplasm</keyword>
<evidence type="ECO:0000313" key="14">
    <source>
        <dbReference type="EMBL" id="ACL77677.1"/>
    </source>
</evidence>
<organism evidence="14 15">
    <name type="scientific">Ruminiclostridium cellulolyticum (strain ATCC 35319 / DSM 5812 / JCM 6584 / H10)</name>
    <name type="common">Clostridium cellulolyticum</name>
    <dbReference type="NCBI Taxonomy" id="394503"/>
    <lineage>
        <taxon>Bacteria</taxon>
        <taxon>Bacillati</taxon>
        <taxon>Bacillota</taxon>
        <taxon>Clostridia</taxon>
        <taxon>Eubacteriales</taxon>
        <taxon>Oscillospiraceae</taxon>
        <taxon>Ruminiclostridium</taxon>
    </lineage>
</organism>
<sequence>MDKFIINGPCPLNGEVTISGAKNAAVAVLPAALIINGISRIENVPDIKDVKVLLEILSKLGARITKEDANTVICDTREINCWTAPYELVKSMRASYYLLGALIARFGRAEVSLPGGCDFGFRPIDQHIKGFEAMGASVEIEYGIVKVDASNLTGAQIYLDVVSVGATINLMLAAVKAKGQTTIENAAKEPHVVDVANFLNAMGAHIRGAGTDVIKIRGVDHLKGGGTHSIIPDMIEAGTFMIAAAATQGDVTVKNVIPKHMESLTAKLIEMGVTVQEDEDFIRIIGGNKIRNVNIMTLPYPGFPTDLHPQATVLLSLAEGVSTITEGVWDSRFQYVDELKRMGARIKVEGRIAVIEGGNPLSGAPVKATDLRAGAAMVLAGLISKGRTEILNIKYIDRGYEDFVHKLNILGADISRVSSED</sequence>
<keyword evidence="6 12" id="KW-0133">Cell shape</keyword>
<feature type="binding site" evidence="12">
    <location>
        <position position="93"/>
    </location>
    <ligand>
        <name>UDP-N-acetyl-alpha-D-glucosamine</name>
        <dbReference type="ChEBI" id="CHEBI:57705"/>
    </ligand>
</feature>
<dbReference type="SUPFAM" id="SSF55205">
    <property type="entry name" value="EPT/RTPC-like"/>
    <property type="match status" value="1"/>
</dbReference>
<name>B8I1P2_RUMCH</name>
<evidence type="ECO:0000256" key="1">
    <source>
        <dbReference type="ARBA" id="ARBA00004496"/>
    </source>
</evidence>
<gene>
    <name evidence="12" type="primary">murA</name>
    <name evidence="14" type="ordered locus">Ccel_3389</name>
</gene>
<dbReference type="PANTHER" id="PTHR43783">
    <property type="entry name" value="UDP-N-ACETYLGLUCOSAMINE 1-CARBOXYVINYLTRANSFERASE"/>
    <property type="match status" value="1"/>
</dbReference>
<dbReference type="GO" id="GO:0009252">
    <property type="term" value="P:peptidoglycan biosynthetic process"/>
    <property type="evidence" value="ECO:0007669"/>
    <property type="project" value="UniProtKB-UniRule"/>
</dbReference>
<dbReference type="InterPro" id="IPR036968">
    <property type="entry name" value="Enolpyruvate_Tfrase_sf"/>
</dbReference>
<protein>
    <recommendedName>
        <fullName evidence="12">UDP-N-acetylglucosamine 1-carboxyvinyltransferase</fullName>
        <ecNumber evidence="12">2.5.1.7</ecNumber>
    </recommendedName>
    <alternativeName>
        <fullName evidence="12">Enoylpyruvate transferase</fullName>
    </alternativeName>
    <alternativeName>
        <fullName evidence="12">UDP-N-acetylglucosamine enolpyruvyl transferase</fullName>
        <shortName evidence="12">EPT</shortName>
    </alternativeName>
</protein>
<evidence type="ECO:0000256" key="5">
    <source>
        <dbReference type="ARBA" id="ARBA00022679"/>
    </source>
</evidence>
<dbReference type="NCBIfam" id="NF006873">
    <property type="entry name" value="PRK09369.1"/>
    <property type="match status" value="1"/>
</dbReference>
<dbReference type="Gene3D" id="3.65.10.10">
    <property type="entry name" value="Enolpyruvate transferase domain"/>
    <property type="match status" value="2"/>
</dbReference>
<dbReference type="EC" id="2.5.1.7" evidence="12"/>
<evidence type="ECO:0000256" key="10">
    <source>
        <dbReference type="ARBA" id="ARBA00038367"/>
    </source>
</evidence>
<evidence type="ECO:0000259" key="13">
    <source>
        <dbReference type="Pfam" id="PF00275"/>
    </source>
</evidence>
<comment type="catalytic activity">
    <reaction evidence="11 12">
        <text>phosphoenolpyruvate + UDP-N-acetyl-alpha-D-glucosamine = UDP-N-acetyl-3-O-(1-carboxyvinyl)-alpha-D-glucosamine + phosphate</text>
        <dbReference type="Rhea" id="RHEA:18681"/>
        <dbReference type="ChEBI" id="CHEBI:43474"/>
        <dbReference type="ChEBI" id="CHEBI:57705"/>
        <dbReference type="ChEBI" id="CHEBI:58702"/>
        <dbReference type="ChEBI" id="CHEBI:68483"/>
        <dbReference type="EC" id="2.5.1.7"/>
    </reaction>
</comment>
<dbReference type="OrthoDB" id="9803760at2"/>
<evidence type="ECO:0000256" key="8">
    <source>
        <dbReference type="ARBA" id="ARBA00023306"/>
    </source>
</evidence>
<dbReference type="InterPro" id="IPR005750">
    <property type="entry name" value="UDP_GlcNAc_COvinyl_MurA"/>
</dbReference>
<dbReference type="AlphaFoldDB" id="B8I1P2"/>
<dbReference type="KEGG" id="cce:Ccel_3389"/>
<dbReference type="InterPro" id="IPR001986">
    <property type="entry name" value="Enolpyruvate_Tfrase_dom"/>
</dbReference>
<dbReference type="GO" id="GO:0071555">
    <property type="term" value="P:cell wall organization"/>
    <property type="evidence" value="ECO:0007669"/>
    <property type="project" value="UniProtKB-KW"/>
</dbReference>
<feature type="active site" description="Proton donor" evidence="12">
    <location>
        <position position="117"/>
    </location>
</feature>
<evidence type="ECO:0000256" key="12">
    <source>
        <dbReference type="HAMAP-Rule" id="MF_00111"/>
    </source>
</evidence>
<keyword evidence="15" id="KW-1185">Reference proteome</keyword>
<dbReference type="FunFam" id="3.65.10.10:FF:000001">
    <property type="entry name" value="UDP-N-acetylglucosamine 1-carboxyvinyltransferase"/>
    <property type="match status" value="1"/>
</dbReference>
<evidence type="ECO:0000256" key="9">
    <source>
        <dbReference type="ARBA" id="ARBA00023316"/>
    </source>
</evidence>